<evidence type="ECO:0000259" key="1">
    <source>
        <dbReference type="Pfam" id="PF02538"/>
    </source>
</evidence>
<accession>A0A429Y6Y0</accession>
<sequence length="570" mass="62358">MDPILVSVISNRLRSIGRQMGVVIERSAHSPLLVEGRDFSLGIYTAEGELVEQTEYIPILGYAAAPGVKAVIQYFKEDLNPGDVFLHNDTFTGGNQNSDWKVVRPVFYKGECVAWTVVTGHQADVGGAVPGSYNPKATDLWQEGLRITPLKVYEKGKKRRDVWDFVFGNIRLPIVADDIEAMIGACVVGERELVELLDQYDVQTYNSVVEEIFNSTEKMAKDIIKEIPNGVYSSQCWVQDDGFDHDARMNIDLKVTVEDTHLAFDFTGTHPQTKGYVNAPLPVTISSVMIAFLMLSKQNIPRNEAIQRCVSIYVPEGTMLNPNYPSASGFGNHLSDQICSAVFLALSEALPGQITAGWNPLLGTIMNGWDKRRDSPFVDILINACKGGSGGTKEADGYDHIGLIASGGALAAQDPEMFELTNPLFLHRYEYAQDSAGAGQWRGGMGVETIFTILSEGTQASVFGDGASEETAAPGILGGLPGKENYIHFEYPNGDVYQSKTKDLISDIPKGTIYKQVAGGGGGYGNPKDRPVDIVAHEVRCGYISKEFAQRYYGVIIEDEKRGIVKEVSR</sequence>
<protein>
    <submittedName>
        <fullName evidence="2">Hydantoinase B/oxoprolinase family protein</fullName>
    </submittedName>
</protein>
<keyword evidence="3" id="KW-1185">Reference proteome</keyword>
<gene>
    <name evidence="2" type="ORF">D4T97_001445</name>
</gene>
<dbReference type="InterPro" id="IPR045079">
    <property type="entry name" value="Oxoprolinase-like"/>
</dbReference>
<dbReference type="RefSeq" id="WP_126046949.1">
    <property type="nucleotide sequence ID" value="NZ_QYTV02000001.1"/>
</dbReference>
<dbReference type="PANTHER" id="PTHR11365">
    <property type="entry name" value="5-OXOPROLINASE RELATED"/>
    <property type="match status" value="1"/>
</dbReference>
<reference evidence="2" key="1">
    <citation type="submission" date="2018-12" db="EMBL/GenBank/DDBJ databases">
        <authorList>
            <person name="Sun L."/>
            <person name="Chen Z."/>
        </authorList>
    </citation>
    <scope>NUCLEOTIDE SEQUENCE [LARGE SCALE GENOMIC DNA]</scope>
    <source>
        <strain evidence="2">3-2-2</strain>
    </source>
</reference>
<dbReference type="AlphaFoldDB" id="A0A429Y6Y0"/>
<dbReference type="Proteomes" id="UP000287156">
    <property type="component" value="Unassembled WGS sequence"/>
</dbReference>
<dbReference type="GO" id="GO:0017168">
    <property type="term" value="F:5-oxoprolinase (ATP-hydrolyzing) activity"/>
    <property type="evidence" value="ECO:0007669"/>
    <property type="project" value="TreeGrafter"/>
</dbReference>
<comment type="caution">
    <text evidence="2">The sequence shown here is derived from an EMBL/GenBank/DDBJ whole genome shotgun (WGS) entry which is preliminary data.</text>
</comment>
<dbReference type="Pfam" id="PF02538">
    <property type="entry name" value="Hydantoinase_B"/>
    <property type="match status" value="1"/>
</dbReference>
<dbReference type="OrthoDB" id="102473at2"/>
<name>A0A429Y6Y0_9BACI</name>
<evidence type="ECO:0000313" key="2">
    <source>
        <dbReference type="EMBL" id="RST77190.1"/>
    </source>
</evidence>
<dbReference type="GO" id="GO:0006749">
    <property type="term" value="P:glutathione metabolic process"/>
    <property type="evidence" value="ECO:0007669"/>
    <property type="project" value="TreeGrafter"/>
</dbReference>
<proteinExistence type="predicted"/>
<dbReference type="GO" id="GO:0005829">
    <property type="term" value="C:cytosol"/>
    <property type="evidence" value="ECO:0007669"/>
    <property type="project" value="TreeGrafter"/>
</dbReference>
<dbReference type="EMBL" id="QYTV02000001">
    <property type="protein sequence ID" value="RST77190.1"/>
    <property type="molecule type" value="Genomic_DNA"/>
</dbReference>
<organism evidence="2 3">
    <name type="scientific">Siminovitchia acidinfaciens</name>
    <dbReference type="NCBI Taxonomy" id="2321395"/>
    <lineage>
        <taxon>Bacteria</taxon>
        <taxon>Bacillati</taxon>
        <taxon>Bacillota</taxon>
        <taxon>Bacilli</taxon>
        <taxon>Bacillales</taxon>
        <taxon>Bacillaceae</taxon>
        <taxon>Siminovitchia</taxon>
    </lineage>
</organism>
<evidence type="ECO:0000313" key="3">
    <source>
        <dbReference type="Proteomes" id="UP000287156"/>
    </source>
</evidence>
<dbReference type="InterPro" id="IPR003692">
    <property type="entry name" value="Hydantoinase_B"/>
</dbReference>
<dbReference type="PANTHER" id="PTHR11365:SF23">
    <property type="entry name" value="HYPOTHETICAL 5-OXOPROLINASE (EUROFUNG)-RELATED"/>
    <property type="match status" value="1"/>
</dbReference>
<feature type="domain" description="Hydantoinase B/oxoprolinase" evidence="1">
    <location>
        <begin position="2"/>
        <end position="527"/>
    </location>
</feature>